<dbReference type="EMBL" id="BSPW01000032">
    <property type="protein sequence ID" value="GLT18032.1"/>
    <property type="molecule type" value="Genomic_DNA"/>
</dbReference>
<dbReference type="Proteomes" id="UP001157138">
    <property type="component" value="Unassembled WGS sequence"/>
</dbReference>
<gene>
    <name evidence="1" type="ORF">GCM10007938_18100</name>
</gene>
<proteinExistence type="predicted"/>
<comment type="caution">
    <text evidence="1">The sequence shown here is derived from an EMBL/GenBank/DDBJ whole genome shotgun (WGS) entry which is preliminary data.</text>
</comment>
<evidence type="ECO:0000313" key="1">
    <source>
        <dbReference type="EMBL" id="GLT18032.1"/>
    </source>
</evidence>
<protein>
    <submittedName>
        <fullName evidence="1">Uncharacterized protein</fullName>
    </submittedName>
</protein>
<keyword evidence="2" id="KW-1185">Reference proteome</keyword>
<name>A0ABQ6EYC7_9VIBR</name>
<organism evidence="1 2">
    <name type="scientific">Vibrio zhanjiangensis</name>
    <dbReference type="NCBI Taxonomy" id="1046128"/>
    <lineage>
        <taxon>Bacteria</taxon>
        <taxon>Pseudomonadati</taxon>
        <taxon>Pseudomonadota</taxon>
        <taxon>Gammaproteobacteria</taxon>
        <taxon>Vibrionales</taxon>
        <taxon>Vibrionaceae</taxon>
        <taxon>Vibrio</taxon>
    </lineage>
</organism>
<dbReference type="RefSeq" id="WP_284191928.1">
    <property type="nucleotide sequence ID" value="NZ_BSPW01000032.1"/>
</dbReference>
<accession>A0ABQ6EYC7</accession>
<evidence type="ECO:0000313" key="2">
    <source>
        <dbReference type="Proteomes" id="UP001157138"/>
    </source>
</evidence>
<sequence length="85" mass="9551">MNAFLAGIGKALSVWPNTDYDHFVPKVRPTVRAWTRAQGQISENWSKIEASYSEVQALNCYTRARKGDIVRINRGDVVDAARQGK</sequence>
<reference evidence="2" key="1">
    <citation type="journal article" date="2019" name="Int. J. Syst. Evol. Microbiol.">
        <title>The Global Catalogue of Microorganisms (GCM) 10K type strain sequencing project: providing services to taxonomists for standard genome sequencing and annotation.</title>
        <authorList>
            <consortium name="The Broad Institute Genomics Platform"/>
            <consortium name="The Broad Institute Genome Sequencing Center for Infectious Disease"/>
            <person name="Wu L."/>
            <person name="Ma J."/>
        </authorList>
    </citation>
    <scope>NUCLEOTIDE SEQUENCE [LARGE SCALE GENOMIC DNA]</scope>
    <source>
        <strain evidence="2">NBRC 108723</strain>
    </source>
</reference>